<evidence type="ECO:0000313" key="3">
    <source>
        <dbReference type="Proteomes" id="UP001380822"/>
    </source>
</evidence>
<dbReference type="EMBL" id="JBAKBE010000002">
    <property type="protein sequence ID" value="MEH0095192.1"/>
    <property type="molecule type" value="Genomic_DNA"/>
</dbReference>
<evidence type="ECO:0000259" key="1">
    <source>
        <dbReference type="Pfam" id="PF01755"/>
    </source>
</evidence>
<name>A0ABU7ZKY0_9HYPH</name>
<dbReference type="Proteomes" id="UP001380822">
    <property type="component" value="Unassembled WGS sequence"/>
</dbReference>
<evidence type="ECO:0000313" key="2">
    <source>
        <dbReference type="EMBL" id="MEH0095192.1"/>
    </source>
</evidence>
<dbReference type="Pfam" id="PF01755">
    <property type="entry name" value="Glyco_transf_25"/>
    <property type="match status" value="1"/>
</dbReference>
<sequence length="244" mass="27473">MDIPIYLINLDRDAKRLAFVDGQLKEFGIAYTRFSAFLGTDIPDWLKPLFLDGSGRIAAELTAGEVGCYASHLAVMKLIAEGQRPAVVLEDDIKLYCGFLDYISMALASAPNDMEMLKLTLTEVRKSFVVRDLGSGRHLVKYRKVPLGAGAYLITPLAAQKFLSFKLQRSIPFDQEFRRPWHSPLTVYGLTPPPIEQNHQPSAIETFGPLPVKRRFHKPSFARIPYEIGWFIGALRSQFSKGRI</sequence>
<keyword evidence="3" id="KW-1185">Reference proteome</keyword>
<gene>
    <name evidence="2" type="ORF">V6L76_02950</name>
</gene>
<dbReference type="CDD" id="cd06532">
    <property type="entry name" value="Glyco_transf_25"/>
    <property type="match status" value="1"/>
</dbReference>
<dbReference type="InterPro" id="IPR002654">
    <property type="entry name" value="Glyco_trans_25"/>
</dbReference>
<protein>
    <submittedName>
        <fullName evidence="2">Glycosyltransferase family 25 protein</fullName>
    </submittedName>
</protein>
<reference evidence="2 3" key="1">
    <citation type="submission" date="2024-02" db="EMBL/GenBank/DDBJ databases">
        <title>A new putative Pannonibacter species isolated from two cases of bloodstream infections in paediatric patients.</title>
        <authorList>
            <person name="Castellana S."/>
            <person name="De Laurentiis V."/>
            <person name="Grassi M."/>
            <person name="De Leonardis F."/>
            <person name="Mosca A."/>
            <person name="De Carlo C."/>
            <person name="Sparapano E."/>
            <person name="Ronga L."/>
            <person name="Santacroce L."/>
            <person name="Chironna M."/>
            <person name="De Robertis A."/>
            <person name="Bianco A."/>
            <person name="Del Sambro L."/>
            <person name="Capozzi L."/>
            <person name="Parisi A."/>
        </authorList>
    </citation>
    <scope>NUCLEOTIDE SEQUENCE [LARGE SCALE GENOMIC DNA]</scope>
    <source>
        <strain evidence="2 3">Pt2</strain>
    </source>
</reference>
<proteinExistence type="predicted"/>
<dbReference type="RefSeq" id="WP_334250041.1">
    <property type="nucleotide sequence ID" value="NZ_JBAKBE010000002.1"/>
</dbReference>
<organism evidence="2 3">
    <name type="scientific">Pannonibacter anstelovis</name>
    <dbReference type="NCBI Taxonomy" id="3121537"/>
    <lineage>
        <taxon>Bacteria</taxon>
        <taxon>Pseudomonadati</taxon>
        <taxon>Pseudomonadota</taxon>
        <taxon>Alphaproteobacteria</taxon>
        <taxon>Hyphomicrobiales</taxon>
        <taxon>Stappiaceae</taxon>
        <taxon>Pannonibacter</taxon>
    </lineage>
</organism>
<comment type="caution">
    <text evidence="2">The sequence shown here is derived from an EMBL/GenBank/DDBJ whole genome shotgun (WGS) entry which is preliminary data.</text>
</comment>
<feature type="domain" description="Glycosyl transferase family 25" evidence="1">
    <location>
        <begin position="4"/>
        <end position="174"/>
    </location>
</feature>
<accession>A0ABU7ZKY0</accession>